<gene>
    <name evidence="2" type="ORF">G1H10_30360</name>
</gene>
<keyword evidence="1" id="KW-1133">Transmembrane helix</keyword>
<name>A0A6L9SK61_9ACTN</name>
<protein>
    <submittedName>
        <fullName evidence="2">Uncharacterized protein</fullName>
    </submittedName>
</protein>
<keyword evidence="1" id="KW-0812">Transmembrane</keyword>
<comment type="caution">
    <text evidence="2">The sequence shown here is derived from an EMBL/GenBank/DDBJ whole genome shotgun (WGS) entry which is preliminary data.</text>
</comment>
<organism evidence="2 3">
    <name type="scientific">Phytoactinopolyspora halotolerans</name>
    <dbReference type="NCBI Taxonomy" id="1981512"/>
    <lineage>
        <taxon>Bacteria</taxon>
        <taxon>Bacillati</taxon>
        <taxon>Actinomycetota</taxon>
        <taxon>Actinomycetes</taxon>
        <taxon>Jiangellales</taxon>
        <taxon>Jiangellaceae</taxon>
        <taxon>Phytoactinopolyspora</taxon>
    </lineage>
</organism>
<feature type="transmembrane region" description="Helical" evidence="1">
    <location>
        <begin position="43"/>
        <end position="62"/>
    </location>
</feature>
<sequence>MSTIGDEKLAELRSMVETRPAPPPAEIHARAATLRRVRRRRRIGVATTIGVAGLVTASIAAFSPSIDQDGETIPWVLGAPPASAASTNCHYFGGPSDLLEPTDVRADLVYLPPDGTVDAPLQTVSATETQVECPLSDLDAVGLRRDAEGNVEAAISVYGPTLGRYEPVDGRSQEVSMREGSGYLLTWDESASQLALNWSEDGSWWAAQAVGLDADELLDVMEAIRIDHDQVVASSFLDGFEVVVPQSLVGKDVHEWSVSYGRPDEEPLLNLIVSSATSSPAEARVVSVPGAIPAEVVADDPSVSGFGVFEPSVAGASSLSWDTPDGRRFELQFTGDTGLGEALDIAESLGRISTSDKHITDAWLHPEY</sequence>
<evidence type="ECO:0000256" key="1">
    <source>
        <dbReference type="SAM" id="Phobius"/>
    </source>
</evidence>
<proteinExistence type="predicted"/>
<dbReference type="EMBL" id="JAAGOA010000035">
    <property type="protein sequence ID" value="NEE04480.1"/>
    <property type="molecule type" value="Genomic_DNA"/>
</dbReference>
<keyword evidence="3" id="KW-1185">Reference proteome</keyword>
<dbReference type="RefSeq" id="WP_163745029.1">
    <property type="nucleotide sequence ID" value="NZ_JAAGOA010000035.1"/>
</dbReference>
<dbReference type="Proteomes" id="UP000475214">
    <property type="component" value="Unassembled WGS sequence"/>
</dbReference>
<evidence type="ECO:0000313" key="2">
    <source>
        <dbReference type="EMBL" id="NEE04480.1"/>
    </source>
</evidence>
<keyword evidence="1" id="KW-0472">Membrane</keyword>
<evidence type="ECO:0000313" key="3">
    <source>
        <dbReference type="Proteomes" id="UP000475214"/>
    </source>
</evidence>
<reference evidence="2 3" key="1">
    <citation type="submission" date="2020-02" db="EMBL/GenBank/DDBJ databases">
        <authorList>
            <person name="Li X.-J."/>
            <person name="Han X.-M."/>
        </authorList>
    </citation>
    <scope>NUCLEOTIDE SEQUENCE [LARGE SCALE GENOMIC DNA]</scope>
    <source>
        <strain evidence="2 3">CCTCC AB 2017055</strain>
    </source>
</reference>
<dbReference type="AlphaFoldDB" id="A0A6L9SK61"/>
<accession>A0A6L9SK61</accession>